<proteinExistence type="predicted"/>
<organism evidence="1 2">
    <name type="scientific">Desulfotruncus arcticus DSM 17038</name>
    <dbReference type="NCBI Taxonomy" id="1121424"/>
    <lineage>
        <taxon>Bacteria</taxon>
        <taxon>Bacillati</taxon>
        <taxon>Bacillota</taxon>
        <taxon>Clostridia</taxon>
        <taxon>Eubacteriales</taxon>
        <taxon>Desulfallaceae</taxon>
        <taxon>Desulfotruncus</taxon>
    </lineage>
</organism>
<protein>
    <submittedName>
        <fullName evidence="1">Uncharacterized protein</fullName>
    </submittedName>
</protein>
<dbReference type="EMBL" id="FOOX01000016">
    <property type="protein sequence ID" value="SFH10466.1"/>
    <property type="molecule type" value="Genomic_DNA"/>
</dbReference>
<evidence type="ECO:0000313" key="1">
    <source>
        <dbReference type="EMBL" id="SFH10466.1"/>
    </source>
</evidence>
<name>A0A1I2XCP3_9FIRM</name>
<dbReference type="Proteomes" id="UP000199337">
    <property type="component" value="Unassembled WGS sequence"/>
</dbReference>
<sequence length="147" mass="17403">MKLKKETKKYKVYEVDLGLLGQVILKDPLYGEGKIKMKTGDYYFLVKFEHPQNGTKSQCECDQDEPYLDLKSDVERIRNSKIKGSRFYSNWMKLFFKKDEKYTIKRNGIEATATYYGQDTFKRNTHYFLINGEKVKADNLVYKGYTL</sequence>
<keyword evidence="2" id="KW-1185">Reference proteome</keyword>
<accession>A0A1I2XCP3</accession>
<evidence type="ECO:0000313" key="2">
    <source>
        <dbReference type="Proteomes" id="UP000199337"/>
    </source>
</evidence>
<reference evidence="2" key="1">
    <citation type="submission" date="2016-10" db="EMBL/GenBank/DDBJ databases">
        <authorList>
            <person name="Varghese N."/>
            <person name="Submissions S."/>
        </authorList>
    </citation>
    <scope>NUCLEOTIDE SEQUENCE [LARGE SCALE GENOMIC DNA]</scope>
    <source>
        <strain evidence="2">DSM 17038</strain>
    </source>
</reference>
<dbReference type="RefSeq" id="WP_092473438.1">
    <property type="nucleotide sequence ID" value="NZ_FOOX01000016.1"/>
</dbReference>
<gene>
    <name evidence="1" type="ORF">SAMN05660649_03883</name>
</gene>
<dbReference type="AlphaFoldDB" id="A0A1I2XCP3"/>